<organism evidence="4 5">
    <name type="scientific">Polluticaenibacter yanchengensis</name>
    <dbReference type="NCBI Taxonomy" id="3014562"/>
    <lineage>
        <taxon>Bacteria</taxon>
        <taxon>Pseudomonadati</taxon>
        <taxon>Bacteroidota</taxon>
        <taxon>Chitinophagia</taxon>
        <taxon>Chitinophagales</taxon>
        <taxon>Chitinophagaceae</taxon>
        <taxon>Polluticaenibacter</taxon>
    </lineage>
</organism>
<dbReference type="PANTHER" id="PTHR47739">
    <property type="entry name" value="TRNA1(VAL) (ADENINE(37)-N6)-METHYLTRANSFERASE"/>
    <property type="match status" value="1"/>
</dbReference>
<proteinExistence type="predicted"/>
<dbReference type="Proteomes" id="UP001210231">
    <property type="component" value="Unassembled WGS sequence"/>
</dbReference>
<gene>
    <name evidence="4" type="ORF">O3P16_06575</name>
</gene>
<dbReference type="GO" id="GO:0008168">
    <property type="term" value="F:methyltransferase activity"/>
    <property type="evidence" value="ECO:0007669"/>
    <property type="project" value="UniProtKB-KW"/>
</dbReference>
<keyword evidence="2" id="KW-0949">S-adenosyl-L-methionine</keyword>
<dbReference type="InterPro" id="IPR007848">
    <property type="entry name" value="Small_mtfrase_dom"/>
</dbReference>
<dbReference type="InterPro" id="IPR002052">
    <property type="entry name" value="DNA_methylase_N6_adenine_CS"/>
</dbReference>
<evidence type="ECO:0000259" key="3">
    <source>
        <dbReference type="Pfam" id="PF05175"/>
    </source>
</evidence>
<dbReference type="RefSeq" id="WP_407030793.1">
    <property type="nucleotide sequence ID" value="NZ_JAQGEF010000006.1"/>
</dbReference>
<evidence type="ECO:0000313" key="4">
    <source>
        <dbReference type="EMBL" id="MDA3614466.1"/>
    </source>
</evidence>
<feature type="domain" description="Methyltransferase small" evidence="3">
    <location>
        <begin position="39"/>
        <end position="125"/>
    </location>
</feature>
<protein>
    <submittedName>
        <fullName evidence="4">Methyltransferase</fullName>
    </submittedName>
</protein>
<keyword evidence="5" id="KW-1185">Reference proteome</keyword>
<dbReference type="Gene3D" id="3.40.50.150">
    <property type="entry name" value="Vaccinia Virus protein VP39"/>
    <property type="match status" value="1"/>
</dbReference>
<sequence>MANHFFQFKQFTITQQHAAMKVTTDSCLFGAVVAANVSEPVQRMLDIGTGTGLLSCMIAQVLHNTSISALDVSEEALIDAEHNISAGQFANINTVHCALQDFVSVEKYDLIVSNPPFFENQLKAPDRLKNIAHHDSGLSLAELLTGVQGLLAENGCFWVLIPFYRYLEMIGLAASYHLFPSKVYFVSQSPKHPYFRCIVQFMNTKTMIDESEILIKDDNNEYTAAFTELLKPYYLYL</sequence>
<evidence type="ECO:0000256" key="1">
    <source>
        <dbReference type="ARBA" id="ARBA00022603"/>
    </source>
</evidence>
<dbReference type="PROSITE" id="PS00092">
    <property type="entry name" value="N6_MTASE"/>
    <property type="match status" value="1"/>
</dbReference>
<dbReference type="CDD" id="cd02440">
    <property type="entry name" value="AdoMet_MTases"/>
    <property type="match status" value="1"/>
</dbReference>
<evidence type="ECO:0000313" key="5">
    <source>
        <dbReference type="Proteomes" id="UP001210231"/>
    </source>
</evidence>
<dbReference type="InterPro" id="IPR029063">
    <property type="entry name" value="SAM-dependent_MTases_sf"/>
</dbReference>
<comment type="caution">
    <text evidence="4">The sequence shown here is derived from an EMBL/GenBank/DDBJ whole genome shotgun (WGS) entry which is preliminary data.</text>
</comment>
<dbReference type="InterPro" id="IPR050210">
    <property type="entry name" value="tRNA_Adenine-N(6)_MTase"/>
</dbReference>
<dbReference type="Pfam" id="PF05175">
    <property type="entry name" value="MTS"/>
    <property type="match status" value="1"/>
</dbReference>
<dbReference type="SUPFAM" id="SSF53335">
    <property type="entry name" value="S-adenosyl-L-methionine-dependent methyltransferases"/>
    <property type="match status" value="1"/>
</dbReference>
<dbReference type="PANTHER" id="PTHR47739:SF1">
    <property type="entry name" value="TRNA1(VAL) (ADENINE(37)-N6)-METHYLTRANSFERASE"/>
    <property type="match status" value="1"/>
</dbReference>
<name>A0ABT4UI09_9BACT</name>
<evidence type="ECO:0000256" key="2">
    <source>
        <dbReference type="ARBA" id="ARBA00022691"/>
    </source>
</evidence>
<reference evidence="4 5" key="1">
    <citation type="submission" date="2022-12" db="EMBL/GenBank/DDBJ databases">
        <title>Chitinophagaceae gen. sp. nov., a new member of the family Chitinophagaceae, isolated from soil in a chemical factory.</title>
        <authorList>
            <person name="Ke Z."/>
        </authorList>
    </citation>
    <scope>NUCLEOTIDE SEQUENCE [LARGE SCALE GENOMIC DNA]</scope>
    <source>
        <strain evidence="4 5">LY-5</strain>
    </source>
</reference>
<accession>A0ABT4UI09</accession>
<dbReference type="EMBL" id="JAQGEF010000006">
    <property type="protein sequence ID" value="MDA3614466.1"/>
    <property type="molecule type" value="Genomic_DNA"/>
</dbReference>
<keyword evidence="1 4" id="KW-0489">Methyltransferase</keyword>
<keyword evidence="1 4" id="KW-0808">Transferase</keyword>
<dbReference type="GO" id="GO:0032259">
    <property type="term" value="P:methylation"/>
    <property type="evidence" value="ECO:0007669"/>
    <property type="project" value="UniProtKB-KW"/>
</dbReference>